<accession>A0ABU5DTQ3</accession>
<sequence length="111" mass="11984">MRRTCHEVTAEGIRLRLRVTPKSRREGPQGFVEMPEGGWALKLGINAAPEDGKANAAIVALLAKHLPVAKAAISVAAGAKDRRKLVDIRGRPPELVAALEAWLSPILEYEA</sequence>
<dbReference type="InterPro" id="IPR036591">
    <property type="entry name" value="YggU-like_sf"/>
</dbReference>
<gene>
    <name evidence="3" type="ORF">SMD31_01555</name>
</gene>
<evidence type="ECO:0000256" key="2">
    <source>
        <dbReference type="HAMAP-Rule" id="MF_00634"/>
    </source>
</evidence>
<dbReference type="HAMAP" id="MF_00634">
    <property type="entry name" value="UPF0235"/>
    <property type="match status" value="1"/>
</dbReference>
<dbReference type="Proteomes" id="UP001271769">
    <property type="component" value="Unassembled WGS sequence"/>
</dbReference>
<dbReference type="InterPro" id="IPR003746">
    <property type="entry name" value="DUF167"/>
</dbReference>
<name>A0ABU5DTQ3_9PROT</name>
<protein>
    <recommendedName>
        <fullName evidence="2">UPF0235 protein SMD31_01555</fullName>
    </recommendedName>
</protein>
<dbReference type="NCBIfam" id="TIGR00251">
    <property type="entry name" value="DUF167 family protein"/>
    <property type="match status" value="1"/>
</dbReference>
<dbReference type="SUPFAM" id="SSF69786">
    <property type="entry name" value="YggU-like"/>
    <property type="match status" value="1"/>
</dbReference>
<keyword evidence="4" id="KW-1185">Reference proteome</keyword>
<evidence type="ECO:0000256" key="1">
    <source>
        <dbReference type="ARBA" id="ARBA00010364"/>
    </source>
</evidence>
<evidence type="ECO:0000313" key="4">
    <source>
        <dbReference type="Proteomes" id="UP001271769"/>
    </source>
</evidence>
<evidence type="ECO:0000313" key="3">
    <source>
        <dbReference type="EMBL" id="MDY0870583.1"/>
    </source>
</evidence>
<proteinExistence type="inferred from homology"/>
<comment type="caution">
    <text evidence="3">The sequence shown here is derived from an EMBL/GenBank/DDBJ whole genome shotgun (WGS) entry which is preliminary data.</text>
</comment>
<dbReference type="RefSeq" id="WP_320498858.1">
    <property type="nucleotide sequence ID" value="NZ_JAXCLX010000001.1"/>
</dbReference>
<dbReference type="Pfam" id="PF02594">
    <property type="entry name" value="DUF167"/>
    <property type="match status" value="1"/>
</dbReference>
<dbReference type="SMART" id="SM01152">
    <property type="entry name" value="DUF167"/>
    <property type="match status" value="1"/>
</dbReference>
<reference evidence="3 4" key="1">
    <citation type="journal article" date="2013" name="Antonie Van Leeuwenhoek">
        <title>Dongia rigui sp. nov., isolated from freshwater of a large wetland in Korea.</title>
        <authorList>
            <person name="Baik K.S."/>
            <person name="Hwang Y.M."/>
            <person name="Choi J.S."/>
            <person name="Kwon J."/>
            <person name="Seong C.N."/>
        </authorList>
    </citation>
    <scope>NUCLEOTIDE SEQUENCE [LARGE SCALE GENOMIC DNA]</scope>
    <source>
        <strain evidence="3 4">04SU4-P</strain>
    </source>
</reference>
<dbReference type="Gene3D" id="3.30.1200.10">
    <property type="entry name" value="YggU-like"/>
    <property type="match status" value="1"/>
</dbReference>
<dbReference type="EMBL" id="JAXCLX010000001">
    <property type="protein sequence ID" value="MDY0870583.1"/>
    <property type="molecule type" value="Genomic_DNA"/>
</dbReference>
<comment type="similarity">
    <text evidence="1 2">Belongs to the UPF0235 family.</text>
</comment>
<organism evidence="3 4">
    <name type="scientific">Dongia rigui</name>
    <dbReference type="NCBI Taxonomy" id="940149"/>
    <lineage>
        <taxon>Bacteria</taxon>
        <taxon>Pseudomonadati</taxon>
        <taxon>Pseudomonadota</taxon>
        <taxon>Alphaproteobacteria</taxon>
        <taxon>Rhodospirillales</taxon>
        <taxon>Dongiaceae</taxon>
        <taxon>Dongia</taxon>
    </lineage>
</organism>